<dbReference type="EMBL" id="LLXL01000317">
    <property type="protein sequence ID" value="PKK74231.1"/>
    <property type="molecule type" value="Genomic_DNA"/>
</dbReference>
<accession>A0A2N1NK64</accession>
<evidence type="ECO:0000256" key="1">
    <source>
        <dbReference type="SAM" id="Phobius"/>
    </source>
</evidence>
<proteinExistence type="predicted"/>
<sequence>MRRKKLSSFEHISPVLMIKKKNRSRHSFITLLLTFQNLLLIIQAFFKNLKY</sequence>
<reference evidence="2 3" key="2">
    <citation type="submission" date="2017-10" db="EMBL/GenBank/DDBJ databases">
        <title>Extensive intraspecific genome diversity in a model arbuscular mycorrhizal fungus.</title>
        <authorList>
            <person name="Chen E.C.H."/>
            <person name="Morin E."/>
            <person name="Baudet D."/>
            <person name="Noel J."/>
            <person name="Ndikumana S."/>
            <person name="Charron P."/>
            <person name="St-Onge C."/>
            <person name="Giorgi J."/>
            <person name="Grigoriev I.V."/>
            <person name="Roux C."/>
            <person name="Martin F.M."/>
            <person name="Corradi N."/>
        </authorList>
    </citation>
    <scope>NUCLEOTIDE SEQUENCE [LARGE SCALE GENOMIC DNA]</scope>
    <source>
        <strain evidence="2 3">C2</strain>
    </source>
</reference>
<keyword evidence="1" id="KW-0812">Transmembrane</keyword>
<name>A0A2N1NK64_9GLOM</name>
<feature type="transmembrane region" description="Helical" evidence="1">
    <location>
        <begin position="27"/>
        <end position="46"/>
    </location>
</feature>
<evidence type="ECO:0000313" key="2">
    <source>
        <dbReference type="EMBL" id="PKK74231.1"/>
    </source>
</evidence>
<organism evidence="2 3">
    <name type="scientific">Rhizophagus irregularis</name>
    <dbReference type="NCBI Taxonomy" id="588596"/>
    <lineage>
        <taxon>Eukaryota</taxon>
        <taxon>Fungi</taxon>
        <taxon>Fungi incertae sedis</taxon>
        <taxon>Mucoromycota</taxon>
        <taxon>Glomeromycotina</taxon>
        <taxon>Glomeromycetes</taxon>
        <taxon>Glomerales</taxon>
        <taxon>Glomeraceae</taxon>
        <taxon>Rhizophagus</taxon>
    </lineage>
</organism>
<comment type="caution">
    <text evidence="2">The sequence shown here is derived from an EMBL/GenBank/DDBJ whole genome shotgun (WGS) entry which is preliminary data.</text>
</comment>
<keyword evidence="1" id="KW-1133">Transmembrane helix</keyword>
<evidence type="ECO:0000313" key="3">
    <source>
        <dbReference type="Proteomes" id="UP000233469"/>
    </source>
</evidence>
<dbReference type="AlphaFoldDB" id="A0A2N1NK64"/>
<keyword evidence="1" id="KW-0472">Membrane</keyword>
<reference evidence="2 3" key="1">
    <citation type="submission" date="2016-04" db="EMBL/GenBank/DDBJ databases">
        <title>Genome analyses suggest a sexual origin of heterokaryosis in a supposedly ancient asexual fungus.</title>
        <authorList>
            <person name="Ropars J."/>
            <person name="Sedzielewska K."/>
            <person name="Noel J."/>
            <person name="Charron P."/>
            <person name="Farinelli L."/>
            <person name="Marton T."/>
            <person name="Kruger M."/>
            <person name="Pelin A."/>
            <person name="Brachmann A."/>
            <person name="Corradi N."/>
        </authorList>
    </citation>
    <scope>NUCLEOTIDE SEQUENCE [LARGE SCALE GENOMIC DNA]</scope>
    <source>
        <strain evidence="2 3">C2</strain>
    </source>
</reference>
<protein>
    <submittedName>
        <fullName evidence="2">Uncharacterized protein</fullName>
    </submittedName>
</protein>
<dbReference type="Proteomes" id="UP000233469">
    <property type="component" value="Unassembled WGS sequence"/>
</dbReference>
<gene>
    <name evidence="2" type="ORF">RhiirC2_739231</name>
</gene>